<dbReference type="InterPro" id="IPR007863">
    <property type="entry name" value="Peptidase_M16_C"/>
</dbReference>
<comment type="cofactor">
    <cofactor evidence="1">
        <name>Zn(2+)</name>
        <dbReference type="ChEBI" id="CHEBI:29105"/>
    </cofactor>
</comment>
<gene>
    <name evidence="12" type="ORF">FVB32_10215</name>
</gene>
<evidence type="ECO:0000313" key="12">
    <source>
        <dbReference type="EMBL" id="TXN34962.1"/>
    </source>
</evidence>
<dbReference type="GO" id="GO:0004222">
    <property type="term" value="F:metalloendopeptidase activity"/>
    <property type="evidence" value="ECO:0007669"/>
    <property type="project" value="InterPro"/>
</dbReference>
<dbReference type="InterPro" id="IPR050626">
    <property type="entry name" value="Peptidase_M16"/>
</dbReference>
<comment type="similarity">
    <text evidence="2 8">Belongs to the peptidase M16 family.</text>
</comment>
<dbReference type="InterPro" id="IPR001431">
    <property type="entry name" value="Pept_M16_Zn_BS"/>
</dbReference>
<dbReference type="InterPro" id="IPR011249">
    <property type="entry name" value="Metalloenz_LuxS/M16"/>
</dbReference>
<dbReference type="GO" id="GO:0046872">
    <property type="term" value="F:metal ion binding"/>
    <property type="evidence" value="ECO:0007669"/>
    <property type="project" value="UniProtKB-KW"/>
</dbReference>
<evidence type="ECO:0000259" key="11">
    <source>
        <dbReference type="Pfam" id="PF05193"/>
    </source>
</evidence>
<dbReference type="RefSeq" id="WP_147743696.1">
    <property type="nucleotide sequence ID" value="NZ_VRUR01000002.1"/>
</dbReference>
<dbReference type="PANTHER" id="PTHR43690">
    <property type="entry name" value="NARDILYSIN"/>
    <property type="match status" value="1"/>
</dbReference>
<dbReference type="Pfam" id="PF05193">
    <property type="entry name" value="Peptidase_M16_C"/>
    <property type="match status" value="2"/>
</dbReference>
<dbReference type="Pfam" id="PF00675">
    <property type="entry name" value="Peptidase_M16"/>
    <property type="match status" value="1"/>
</dbReference>
<name>A0A5C8V1L9_9FLAO</name>
<evidence type="ECO:0000313" key="13">
    <source>
        <dbReference type="Proteomes" id="UP000321456"/>
    </source>
</evidence>
<feature type="domain" description="Peptidase M16 N-terminal" evidence="10">
    <location>
        <begin position="54"/>
        <end position="181"/>
    </location>
</feature>
<keyword evidence="6" id="KW-0862">Zinc</keyword>
<feature type="domain" description="Peptidase M16 C-terminal" evidence="11">
    <location>
        <begin position="205"/>
        <end position="386"/>
    </location>
</feature>
<accession>A0A5C8V1L9</accession>
<evidence type="ECO:0000256" key="3">
    <source>
        <dbReference type="ARBA" id="ARBA00022670"/>
    </source>
</evidence>
<evidence type="ECO:0000256" key="8">
    <source>
        <dbReference type="RuleBase" id="RU004447"/>
    </source>
</evidence>
<keyword evidence="3" id="KW-0645">Protease</keyword>
<evidence type="ECO:0000259" key="10">
    <source>
        <dbReference type="Pfam" id="PF00675"/>
    </source>
</evidence>
<organism evidence="12 13">
    <name type="scientific">Flagellimonas hymeniacidonis</name>
    <dbReference type="NCBI Taxonomy" id="2603628"/>
    <lineage>
        <taxon>Bacteria</taxon>
        <taxon>Pseudomonadati</taxon>
        <taxon>Bacteroidota</taxon>
        <taxon>Flavobacteriia</taxon>
        <taxon>Flavobacteriales</taxon>
        <taxon>Flavobacteriaceae</taxon>
        <taxon>Flagellimonas</taxon>
    </lineage>
</organism>
<evidence type="ECO:0000256" key="7">
    <source>
        <dbReference type="ARBA" id="ARBA00023049"/>
    </source>
</evidence>
<evidence type="ECO:0000256" key="6">
    <source>
        <dbReference type="ARBA" id="ARBA00022833"/>
    </source>
</evidence>
<keyword evidence="9" id="KW-0732">Signal</keyword>
<keyword evidence="5" id="KW-0378">Hydrolase</keyword>
<dbReference type="EMBL" id="VRUR01000002">
    <property type="protein sequence ID" value="TXN34962.1"/>
    <property type="molecule type" value="Genomic_DNA"/>
</dbReference>
<dbReference type="Gene3D" id="3.30.830.10">
    <property type="entry name" value="Metalloenzyme, LuxS/M16 peptidase-like"/>
    <property type="match status" value="4"/>
</dbReference>
<dbReference type="PANTHER" id="PTHR43690:SF17">
    <property type="entry name" value="PROTEIN YHJJ"/>
    <property type="match status" value="1"/>
</dbReference>
<evidence type="ECO:0000256" key="1">
    <source>
        <dbReference type="ARBA" id="ARBA00001947"/>
    </source>
</evidence>
<keyword evidence="4" id="KW-0479">Metal-binding</keyword>
<comment type="caution">
    <text evidence="12">The sequence shown here is derived from an EMBL/GenBank/DDBJ whole genome shotgun (WGS) entry which is preliminary data.</text>
</comment>
<dbReference type="GO" id="GO:0006508">
    <property type="term" value="P:proteolysis"/>
    <property type="evidence" value="ECO:0007669"/>
    <property type="project" value="UniProtKB-KW"/>
</dbReference>
<evidence type="ECO:0000256" key="2">
    <source>
        <dbReference type="ARBA" id="ARBA00007261"/>
    </source>
</evidence>
<proteinExistence type="inferred from homology"/>
<evidence type="ECO:0000256" key="5">
    <source>
        <dbReference type="ARBA" id="ARBA00022801"/>
    </source>
</evidence>
<feature type="domain" description="Peptidase M16 C-terminal" evidence="11">
    <location>
        <begin position="695"/>
        <end position="864"/>
    </location>
</feature>
<evidence type="ECO:0000256" key="9">
    <source>
        <dbReference type="SAM" id="SignalP"/>
    </source>
</evidence>
<reference evidence="12 13" key="1">
    <citation type="submission" date="2019-08" db="EMBL/GenBank/DDBJ databases">
        <title>Professor.</title>
        <authorList>
            <person name="Park J.S."/>
        </authorList>
    </citation>
    <scope>NUCLEOTIDE SEQUENCE [LARGE SCALE GENOMIC DNA]</scope>
    <source>
        <strain evidence="12 13">176CP5-101</strain>
    </source>
</reference>
<protein>
    <submittedName>
        <fullName evidence="12">Insulinase family protein</fullName>
    </submittedName>
</protein>
<dbReference type="AlphaFoldDB" id="A0A5C8V1L9"/>
<dbReference type="SUPFAM" id="SSF63411">
    <property type="entry name" value="LuxS/MPP-like metallohydrolase"/>
    <property type="match status" value="4"/>
</dbReference>
<dbReference type="PROSITE" id="PS00143">
    <property type="entry name" value="INSULINASE"/>
    <property type="match status" value="1"/>
</dbReference>
<evidence type="ECO:0000256" key="4">
    <source>
        <dbReference type="ARBA" id="ARBA00022723"/>
    </source>
</evidence>
<keyword evidence="13" id="KW-1185">Reference proteome</keyword>
<dbReference type="InterPro" id="IPR011765">
    <property type="entry name" value="Pept_M16_N"/>
</dbReference>
<sequence>MKYIITFLILFNLNLNCSIAQETSGPLPVDLKVRKGVLKNGLTYYIYPTDVIKDAASYYIIQNVGSVLENEDQRGLAHFLEHMAFNGTKHFEGKGVLNTLQKHGAVFGKDINAYTSFDETVYNINNIPVKESLIDTCLLIVRDWANDLLLTDEEIDAERGVIQEEWRTRQSGHMRIFEKQLPIMSNHTKYADRMPIGKMEVVMNFDPKVLRQFYQDWYRTDLQAIAIIGDVDVDMVEKKVKSLFADIKAVENPLDRVLIDIPKNSEIQYVLATDKEVKTSHITFGVRHPRKNNTKDKRGDFKDELVNKIVTSLLFKRLAEISQNSSSSFLQASMGFGELLRNSNALFVDIDPKPNQQEEAFRSVMDEITRAYRYGFLPQELEREIANQKKDYENRIKKLGDREIWRLAELIKQDFLKGKQIRDVEKEYDIAKGIMEGLTVDYLKNHFRKLLTQENRFLAITGVEGEQNLSQEKAKEIIYASERNDSLQPYVENPISDDLVAESEIVAGSVLAESVNKEIGSTTFELSNGVKVHYKFANEEENSVSLKATSNGGLSLLSDDELTSARFINYMLPEFGLASYSKTNLGKVLTGKTANVRFSISELGEHINGSSVTDDVETMFQLLYLHFVKPRFDKEAYEAYMDKVDNYLAMRSSNINEKIVDSVTVTVYGKNNPQKPIFDENYVHQVDLGKMERLYRERFNDPSDFEFFIIGDVPIDNLRTLLTKYIASIPSTGIKENWKPYNDQWVDRKIQKKIVLEMEDPKSSVRIQYRNTYEHTLRNELLARIFGDILKLRYTETLREEEGGTYGASVQSWISKRPIGQAFVKVSFDCNPQKVEQLKNIASNEIRKIAEGQVSEVDLRKTLTNYLKEREQAKSKNNYTMNLLYNYFWEGYNMNLPESFEHIVKGITTKDVTEFAKNMLDGAESYEIIFNPKV</sequence>
<keyword evidence="7" id="KW-0482">Metalloprotease</keyword>
<feature type="chain" id="PRO_5022672568" evidence="9">
    <location>
        <begin position="21"/>
        <end position="934"/>
    </location>
</feature>
<feature type="signal peptide" evidence="9">
    <location>
        <begin position="1"/>
        <end position="20"/>
    </location>
</feature>
<dbReference type="Proteomes" id="UP000321456">
    <property type="component" value="Unassembled WGS sequence"/>
</dbReference>